<organism evidence="2 3">
    <name type="scientific">Clostridium niameyense</name>
    <dbReference type="NCBI Taxonomy" id="1622073"/>
    <lineage>
        <taxon>Bacteria</taxon>
        <taxon>Bacillati</taxon>
        <taxon>Bacillota</taxon>
        <taxon>Clostridia</taxon>
        <taxon>Eubacteriales</taxon>
        <taxon>Clostridiaceae</taxon>
        <taxon>Clostridium</taxon>
    </lineage>
</organism>
<comment type="caution">
    <text evidence="2">The sequence shown here is derived from an EMBL/GenBank/DDBJ whole genome shotgun (WGS) entry which is preliminary data.</text>
</comment>
<dbReference type="Proteomes" id="UP000473885">
    <property type="component" value="Unassembled WGS sequence"/>
</dbReference>
<keyword evidence="1" id="KW-0472">Membrane</keyword>
<evidence type="ECO:0000256" key="1">
    <source>
        <dbReference type="SAM" id="Phobius"/>
    </source>
</evidence>
<evidence type="ECO:0000313" key="3">
    <source>
        <dbReference type="Proteomes" id="UP000473885"/>
    </source>
</evidence>
<keyword evidence="3" id="KW-1185">Reference proteome</keyword>
<reference evidence="2 3" key="1">
    <citation type="submission" date="2019-04" db="EMBL/GenBank/DDBJ databases">
        <title>Genome sequencing of Clostridium botulinum Groups I-IV and Clostridium butyricum.</title>
        <authorList>
            <person name="Brunt J."/>
            <person name="Van Vliet A.H.M."/>
            <person name="Stringer S.C."/>
            <person name="Carter A.T."/>
            <person name="Peck M.W."/>
        </authorList>
    </citation>
    <scope>NUCLEOTIDE SEQUENCE [LARGE SCALE GENOMIC DNA]</scope>
    <source>
        <strain evidence="2 3">IFR 18/094</strain>
    </source>
</reference>
<keyword evidence="1" id="KW-1133">Transmembrane helix</keyword>
<accession>A0A6M0RCA1</accession>
<dbReference type="AlphaFoldDB" id="A0A6M0RCA1"/>
<gene>
    <name evidence="2" type="ORF">FDF74_08480</name>
</gene>
<sequence length="125" mass="14347">MNILTVCNIDIPILMITIGILYRHNLYKGIDKILGLIMPIAMTFNGFSDDRTVSCYKDRNMVASANRKCSLIWSTSGITILLFTIILVMLNKSNVYNIRIKLLELECLILAFVFITIEYIFKKSF</sequence>
<keyword evidence="1" id="KW-0812">Transmembrane</keyword>
<dbReference type="RefSeq" id="WP_163249319.1">
    <property type="nucleotide sequence ID" value="NZ_SXDP01000006.1"/>
</dbReference>
<feature type="transmembrane region" description="Helical" evidence="1">
    <location>
        <begin position="102"/>
        <end position="121"/>
    </location>
</feature>
<evidence type="ECO:0000313" key="2">
    <source>
        <dbReference type="EMBL" id="NEZ47239.1"/>
    </source>
</evidence>
<name>A0A6M0RCA1_9CLOT</name>
<feature type="transmembrane region" description="Helical" evidence="1">
    <location>
        <begin position="71"/>
        <end position="90"/>
    </location>
</feature>
<protein>
    <submittedName>
        <fullName evidence="2">Uncharacterized protein</fullName>
    </submittedName>
</protein>
<dbReference type="EMBL" id="SXDP01000006">
    <property type="protein sequence ID" value="NEZ47239.1"/>
    <property type="molecule type" value="Genomic_DNA"/>
</dbReference>
<proteinExistence type="predicted"/>